<dbReference type="InterPro" id="IPR002900">
    <property type="entry name" value="DUF38/FTH_CAE_spp"/>
</dbReference>
<dbReference type="SMART" id="SM00674">
    <property type="entry name" value="CENPB"/>
    <property type="match status" value="1"/>
</dbReference>
<dbReference type="AlphaFoldDB" id="A0A2G5SIH2"/>
<protein>
    <recommendedName>
        <fullName evidence="3">HTH CENPB-type domain-containing protein</fullName>
    </recommendedName>
</protein>
<proteinExistence type="predicted"/>
<accession>A0A2G5SIH2</accession>
<evidence type="ECO:0000256" key="1">
    <source>
        <dbReference type="ARBA" id="ARBA00023125"/>
    </source>
</evidence>
<reference evidence="5" key="1">
    <citation type="submission" date="2017-10" db="EMBL/GenBank/DDBJ databases">
        <title>Rapid genome shrinkage in a self-fertile nematode reveals novel sperm competition proteins.</title>
        <authorList>
            <person name="Yin D."/>
            <person name="Schwarz E.M."/>
            <person name="Thomas C.G."/>
            <person name="Felde R.L."/>
            <person name="Korf I.F."/>
            <person name="Cutter A.D."/>
            <person name="Schartner C.M."/>
            <person name="Ralston E.J."/>
            <person name="Meyer B.J."/>
            <person name="Haag E.S."/>
        </authorList>
    </citation>
    <scope>NUCLEOTIDE SEQUENCE [LARGE SCALE GENOMIC DNA]</scope>
    <source>
        <strain evidence="5">JU1422</strain>
    </source>
</reference>
<dbReference type="Proteomes" id="UP000230233">
    <property type="component" value="Unassembled WGS sequence"/>
</dbReference>
<evidence type="ECO:0000313" key="5">
    <source>
        <dbReference type="Proteomes" id="UP000230233"/>
    </source>
</evidence>
<name>A0A2G5SIH2_9PELO</name>
<gene>
    <name evidence="4" type="ORF">B9Z55_026945</name>
</gene>
<keyword evidence="1" id="KW-0238">DNA-binding</keyword>
<dbReference type="InterPro" id="IPR041426">
    <property type="entry name" value="Mos1_HTH"/>
</dbReference>
<keyword evidence="2" id="KW-0732">Signal</keyword>
<dbReference type="Pfam" id="PF04236">
    <property type="entry name" value="Transp_Tc5_C"/>
    <property type="match status" value="1"/>
</dbReference>
<feature type="domain" description="HTH CENPB-type" evidence="3">
    <location>
        <begin position="147"/>
        <end position="213"/>
    </location>
</feature>
<comment type="caution">
    <text evidence="4">The sequence shown here is derived from an EMBL/GenBank/DDBJ whole genome shotgun (WGS) entry which is preliminary data.</text>
</comment>
<sequence>MVSNVANVLFLLLKYYSIQIPDNPVVSRQEKKLARVLCNIMDQSKEGDVMIEETEEVIDEESGDWEPEEFQPYDDFVLPSLDWLKFGDKAVSRKDAQTAIDYYRNTTKGFRSLDSMKFRFRWITDSKHIDKLRVYEKEKNEFQETRTNLLRFLSNRLFEVVQDKLKTGFSLHDLDLQRFALHINNKETKIQGFKASESWITSWKKAHRIVSRKITKFVTRKCMVDKELIKKKAEDFVKACRREMSLFSPSMVFNSDQTGVQKELYGARSLAFLGEKNVERLIQSKSSLTHSFTFLPMLFMDGTMGPKAFMVLAEPSGDFPPSRPIPNCPNLEVRAGKSHIMTKDLMREWLKLCVFITENPKKMYMLVDSWPSFTDHISIKECIPSGFDVTIRNIPPHTTGLIQPLDAHWNGPFKNLLKKFMSYALAFHTDYIIAQRNNEIWMISLLFHQISSEYFKPFLQYSWKKTGYIDSSSSFETPAKFCFDHVGDKACHEPGCPELSFIRCSQRIMEASSDFIKENDHYLKTCILYEVLHKIPIFDSYRSFCDTVGNDAMSYPDFEFWYYRFYHGNRDLDYDRSADPEPKKIVDIPVGSLTKIAEYLDPFERALLRSMNHKIKTVADSFPPSFEKIDITIMDTSMHWELNNQRFSCYKKGSGCRLTRPNSSEKSEECFMQKGLKYLVPLMKMPNLQVNHFSLKLYEETLYRDDLLPIPLNAKSVHIYGQTTNQVDQFLSALNAGYLESISLNGLGSEEKEIHRTIFKTEQFKQATSVEFKCHWGFNVKDLPNFSHLKRFKCQVRTDNALEDVQRIRDIISTLEDFESCELEFRGGLKKVSMREFAEALGVEIPNGPSVEESPIGPLVQPIGPLVQEVRVGPQVQSIGPVVQRIPIEPLAQEIPPGPVPQEIIFGPLPQEVPIGPIAQDIQIGPVIQRIPIGPLAHEILPGPLPHGIPIGPSVEEVPTEPLVQEVRVGPQVQPIGPLAHEILPGPLPHGFPIGPSVEEIPIRPKVQEVPIEPLVQEVQVGPQVQPIGPLAQEILPGPVPQEIIFGPLPQEVPIVQIVQDILPGPLPHEILPGPLPHGIPIGPLPQDFPIGHLPQGIPIGHLPQDIPIEPLFQPVSVSHRYQIPGSNKSLEFKIKEEGTWCRIEIRKI</sequence>
<dbReference type="Pfam" id="PF17906">
    <property type="entry name" value="HTH_48"/>
    <property type="match status" value="1"/>
</dbReference>
<dbReference type="InterPro" id="IPR006600">
    <property type="entry name" value="HTH_CenpB_DNA-bd_dom"/>
</dbReference>
<dbReference type="Pfam" id="PF03221">
    <property type="entry name" value="HTH_Tnp_Tc5"/>
    <property type="match status" value="1"/>
</dbReference>
<dbReference type="GO" id="GO:0045087">
    <property type="term" value="P:innate immune response"/>
    <property type="evidence" value="ECO:0007669"/>
    <property type="project" value="TreeGrafter"/>
</dbReference>
<dbReference type="STRING" id="1611254.A0A2G5SIH2"/>
<organism evidence="4 5">
    <name type="scientific">Caenorhabditis nigoni</name>
    <dbReference type="NCBI Taxonomy" id="1611254"/>
    <lineage>
        <taxon>Eukaryota</taxon>
        <taxon>Metazoa</taxon>
        <taxon>Ecdysozoa</taxon>
        <taxon>Nematoda</taxon>
        <taxon>Chromadorea</taxon>
        <taxon>Rhabditida</taxon>
        <taxon>Rhabditina</taxon>
        <taxon>Rhabditomorpha</taxon>
        <taxon>Rhabditoidea</taxon>
        <taxon>Rhabditidae</taxon>
        <taxon>Peloderinae</taxon>
        <taxon>Caenorhabditis</taxon>
    </lineage>
</organism>
<evidence type="ECO:0000313" key="4">
    <source>
        <dbReference type="EMBL" id="PIC14742.1"/>
    </source>
</evidence>
<dbReference type="Pfam" id="PF01827">
    <property type="entry name" value="FTH"/>
    <property type="match status" value="1"/>
</dbReference>
<dbReference type="OrthoDB" id="5876883at2759"/>
<dbReference type="CDD" id="cd22150">
    <property type="entry name" value="F-box_CeFBXA-like"/>
    <property type="match status" value="1"/>
</dbReference>
<keyword evidence="5" id="KW-1185">Reference proteome</keyword>
<evidence type="ECO:0000256" key="2">
    <source>
        <dbReference type="SAM" id="SignalP"/>
    </source>
</evidence>
<dbReference type="EMBL" id="PDUG01000007">
    <property type="protein sequence ID" value="PIC14742.1"/>
    <property type="molecule type" value="Genomic_DNA"/>
</dbReference>
<evidence type="ECO:0000259" key="3">
    <source>
        <dbReference type="SMART" id="SM00674"/>
    </source>
</evidence>
<feature type="chain" id="PRO_5013761266" description="HTH CENPB-type domain-containing protein" evidence="2">
    <location>
        <begin position="18"/>
        <end position="1149"/>
    </location>
</feature>
<dbReference type="InterPro" id="IPR040161">
    <property type="entry name" value="FB224"/>
</dbReference>
<dbReference type="PANTHER" id="PTHR23015:SF4">
    <property type="entry name" value="DUF38 DOMAIN-CONTAINING PROTEIN-RELATED"/>
    <property type="match status" value="1"/>
</dbReference>
<dbReference type="PANTHER" id="PTHR23015">
    <property type="entry name" value="UNCHARACTERIZED C.ELEGANS PROTEIN"/>
    <property type="match status" value="1"/>
</dbReference>
<dbReference type="InterPro" id="IPR007350">
    <property type="entry name" value="Transposase_Tc5_C"/>
</dbReference>
<feature type="signal peptide" evidence="2">
    <location>
        <begin position="1"/>
        <end position="17"/>
    </location>
</feature>
<dbReference type="GO" id="GO:0003677">
    <property type="term" value="F:DNA binding"/>
    <property type="evidence" value="ECO:0007669"/>
    <property type="project" value="UniProtKB-KW"/>
</dbReference>